<name>A0AA44IC52_STRE0</name>
<gene>
    <name evidence="3" type="ORF">HGA06_03660</name>
</gene>
<dbReference type="Proteomes" id="UP000570003">
    <property type="component" value="Unassembled WGS sequence"/>
</dbReference>
<dbReference type="InterPro" id="IPR043519">
    <property type="entry name" value="NT_sf"/>
</dbReference>
<evidence type="ECO:0000313" key="4">
    <source>
        <dbReference type="Proteomes" id="UP000570003"/>
    </source>
</evidence>
<proteinExistence type="predicted"/>
<dbReference type="InterPro" id="IPR025117">
    <property type="entry name" value="DUF4037"/>
</dbReference>
<dbReference type="Pfam" id="PF01909">
    <property type="entry name" value="NTP_transf_2"/>
    <property type="match status" value="1"/>
</dbReference>
<comment type="caution">
    <text evidence="3">The sequence shown here is derived from an EMBL/GenBank/DDBJ whole genome shotgun (WGS) entry which is preliminary data.</text>
</comment>
<dbReference type="CDD" id="cd05403">
    <property type="entry name" value="NT_KNTase_like"/>
    <property type="match status" value="1"/>
</dbReference>
<organism evidence="3 4">
    <name type="scientific">Streptomyces somaliensis (strain ATCC 33201 / DSM 40738 / JCM 12659 / KCTC 9044 / NCTC 11332 / NRRL B-12077 / IP 733)</name>
    <dbReference type="NCBI Taxonomy" id="1134445"/>
    <lineage>
        <taxon>Bacteria</taxon>
        <taxon>Bacillati</taxon>
        <taxon>Actinomycetota</taxon>
        <taxon>Actinomycetes</taxon>
        <taxon>Kitasatosporales</taxon>
        <taxon>Streptomycetaceae</taxon>
        <taxon>Streptomyces</taxon>
    </lineage>
</organism>
<dbReference type="EMBL" id="JAAXOU010000020">
    <property type="protein sequence ID" value="NKY13296.1"/>
    <property type="molecule type" value="Genomic_DNA"/>
</dbReference>
<evidence type="ECO:0000259" key="1">
    <source>
        <dbReference type="Pfam" id="PF01909"/>
    </source>
</evidence>
<reference evidence="3 4" key="1">
    <citation type="submission" date="2020-04" db="EMBL/GenBank/DDBJ databases">
        <title>MicrobeNet Type strains.</title>
        <authorList>
            <person name="Nicholson A.C."/>
        </authorList>
    </citation>
    <scope>NUCLEOTIDE SEQUENCE [LARGE SCALE GENOMIC DNA]</scope>
    <source>
        <strain evidence="3 4">DSM 40738</strain>
    </source>
</reference>
<sequence>MGVPEGEGCRETGSRWVRWFCRLWAVDRLAEIAGRLTDVGGVVGVCLGGSRAKGTDRPDSDFDLGLYYRPPLDTAALRLLASELTGESVEVTEPGGWGPWVDGGAWLTVDGCRVDWIYRDLDRVHRIWEECREGRFEVGVQAGHPLGVYSHAYVGEVAVGRVLADPVGELRVLQRETRRYPEPLREALIANAQWEAPFTLANARKGAARGDAFYVAGCLFRAVGLLVQGLHAHAGCWVLNEKGAVQGAGRLPAAPADFAARAHGLFAMSGTTPGALSTVLDTADELAAEVCRQLTS</sequence>
<dbReference type="Gene3D" id="3.30.460.10">
    <property type="entry name" value="Beta Polymerase, domain 2"/>
    <property type="match status" value="1"/>
</dbReference>
<feature type="domain" description="DUF4037" evidence="2">
    <location>
        <begin position="155"/>
        <end position="229"/>
    </location>
</feature>
<feature type="domain" description="Polymerase nucleotidyl transferase" evidence="1">
    <location>
        <begin position="34"/>
        <end position="73"/>
    </location>
</feature>
<evidence type="ECO:0000259" key="2">
    <source>
        <dbReference type="Pfam" id="PF13228"/>
    </source>
</evidence>
<dbReference type="SUPFAM" id="SSF81301">
    <property type="entry name" value="Nucleotidyltransferase"/>
    <property type="match status" value="1"/>
</dbReference>
<accession>A0AA44IC52</accession>
<dbReference type="GO" id="GO:0016779">
    <property type="term" value="F:nucleotidyltransferase activity"/>
    <property type="evidence" value="ECO:0007669"/>
    <property type="project" value="InterPro"/>
</dbReference>
<dbReference type="Pfam" id="PF13228">
    <property type="entry name" value="DUF4037"/>
    <property type="match status" value="1"/>
</dbReference>
<protein>
    <submittedName>
        <fullName evidence="3">DNA polymerase subunit beta</fullName>
    </submittedName>
</protein>
<keyword evidence="4" id="KW-1185">Reference proteome</keyword>
<dbReference type="InterPro" id="IPR002934">
    <property type="entry name" value="Polymerase_NTP_transf_dom"/>
</dbReference>
<evidence type="ECO:0000313" key="3">
    <source>
        <dbReference type="EMBL" id="NKY13296.1"/>
    </source>
</evidence>
<dbReference type="AlphaFoldDB" id="A0AA44IC52"/>